<sequence>MRSPAEKVTPEDSLAMPTASVALIQSALPTGSAAHEMLRRDLCVPRASGKVPGPAGANPYAPSPEVECAQGAPARREGQNGTEEGFMQNLKKKLKEANEEEGLMRAWLGWARGEVQRRRVTELRAAGRRVPHTPGCSSLRRQPPGSQRGPAPHLGRPSGWPVFLPVRGEARRLPRPSLGPLPGAVLPPGAEFRGGLSLRSGPGYLCPGGAGVPLLSSSKLAALLPAESKVLLQADGSA</sequence>
<name>A0ACB0F390_RANTA</name>
<evidence type="ECO:0000313" key="2">
    <source>
        <dbReference type="Proteomes" id="UP001162501"/>
    </source>
</evidence>
<proteinExistence type="predicted"/>
<dbReference type="EMBL" id="OX596114">
    <property type="protein sequence ID" value="CAI9707455.1"/>
    <property type="molecule type" value="Genomic_DNA"/>
</dbReference>
<organism evidence="1 2">
    <name type="scientific">Rangifer tarandus platyrhynchus</name>
    <name type="common">Svalbard reindeer</name>
    <dbReference type="NCBI Taxonomy" id="3082113"/>
    <lineage>
        <taxon>Eukaryota</taxon>
        <taxon>Metazoa</taxon>
        <taxon>Chordata</taxon>
        <taxon>Craniata</taxon>
        <taxon>Vertebrata</taxon>
        <taxon>Euteleostomi</taxon>
        <taxon>Mammalia</taxon>
        <taxon>Eutheria</taxon>
        <taxon>Laurasiatheria</taxon>
        <taxon>Artiodactyla</taxon>
        <taxon>Ruminantia</taxon>
        <taxon>Pecora</taxon>
        <taxon>Cervidae</taxon>
        <taxon>Odocoileinae</taxon>
        <taxon>Rangifer</taxon>
    </lineage>
</organism>
<evidence type="ECO:0000313" key="1">
    <source>
        <dbReference type="EMBL" id="CAI9707455.1"/>
    </source>
</evidence>
<gene>
    <name evidence="1" type="ORF">MRATA1EN3_LOCUS18668</name>
</gene>
<protein>
    <submittedName>
        <fullName evidence="1">Uncharacterized protein</fullName>
    </submittedName>
</protein>
<dbReference type="Proteomes" id="UP001162501">
    <property type="component" value="Chromosome 30"/>
</dbReference>
<reference evidence="1" key="1">
    <citation type="submission" date="2023-05" db="EMBL/GenBank/DDBJ databases">
        <authorList>
            <consortium name="ELIXIR-Norway"/>
        </authorList>
    </citation>
    <scope>NUCLEOTIDE SEQUENCE</scope>
</reference>
<accession>A0ACB0F390</accession>